<dbReference type="AlphaFoldDB" id="A0A8C0P6U6"/>
<dbReference type="Ensembl" id="ENSCAFT00030042359.1">
    <property type="protein sequence ID" value="ENSCAFP00030036959.1"/>
    <property type="gene ID" value="ENSCAFG00030023045.1"/>
</dbReference>
<reference evidence="2" key="4">
    <citation type="submission" date="2025-05" db="UniProtKB">
        <authorList>
            <consortium name="Ensembl"/>
        </authorList>
    </citation>
    <scope>IDENTIFICATION</scope>
</reference>
<organism evidence="2 5">
    <name type="scientific">Canis lupus familiaris</name>
    <name type="common">Dog</name>
    <name type="synonym">Canis familiaris</name>
    <dbReference type="NCBI Taxonomy" id="9615"/>
    <lineage>
        <taxon>Eukaryota</taxon>
        <taxon>Metazoa</taxon>
        <taxon>Chordata</taxon>
        <taxon>Craniata</taxon>
        <taxon>Vertebrata</taxon>
        <taxon>Euteleostomi</taxon>
        <taxon>Mammalia</taxon>
        <taxon>Eutheria</taxon>
        <taxon>Laurasiatheria</taxon>
        <taxon>Carnivora</taxon>
        <taxon>Caniformia</taxon>
        <taxon>Canidae</taxon>
        <taxon>Canis</taxon>
    </lineage>
</organism>
<evidence type="ECO:0000313" key="2">
    <source>
        <dbReference type="Ensembl" id="ENSCAFP00030036959.1"/>
    </source>
</evidence>
<accession>A0A8C0P6U6</accession>
<reference evidence="2" key="3">
    <citation type="submission" date="2019-03" db="EMBL/GenBank/DDBJ databases">
        <authorList>
            <person name="Warren W.C."/>
            <person name="Johnson G.S."/>
        </authorList>
    </citation>
    <scope>NUCLEOTIDE SEQUENCE [LARGE SCALE GENOMIC DNA]</scope>
    <source>
        <strain evidence="2">Basenji</strain>
    </source>
</reference>
<dbReference type="Gene3D" id="3.40.50.720">
    <property type="entry name" value="NAD(P)-binding Rossmann-like Domain"/>
    <property type="match status" value="1"/>
</dbReference>
<protein>
    <submittedName>
        <fullName evidence="2">Uncharacterized protein</fullName>
    </submittedName>
</protein>
<sequence length="65" mass="7245">KIFIPVANEKSSVLSGLAYTIEFSAREIMYTATTYNLRLDLRTAACVSTTEKVFNVYSEAGLTFK</sequence>
<evidence type="ECO:0000313" key="1">
    <source>
        <dbReference type="Ensembl" id="ENSCAFP00000064683.1"/>
    </source>
</evidence>
<proteinExistence type="predicted"/>
<dbReference type="Proteomes" id="UP000002254">
    <property type="component" value="Chromosome 27"/>
</dbReference>
<dbReference type="Ensembl" id="ENSCAFT00040032334.1">
    <property type="protein sequence ID" value="ENSCAFP00040028124.1"/>
    <property type="gene ID" value="ENSCAFG00040017500.1"/>
</dbReference>
<dbReference type="Proteomes" id="UP000694542">
    <property type="component" value="Chromosome 27"/>
</dbReference>
<reference evidence="1 4" key="1">
    <citation type="journal article" date="2005" name="Nature">
        <title>Genome sequence, comparative analysis and haplotype structure of the domestic dog.</title>
        <authorList>
            <consortium name="Broad Sequencing Platform"/>
            <person name="Lindblad-Toh K."/>
            <person name="Wade C.M."/>
            <person name="Mikkelsen T.S."/>
            <person name="Karlsson E.K."/>
            <person name="Jaffe D.B."/>
            <person name="Kamal M."/>
            <person name="Clamp M."/>
            <person name="Chang J.L."/>
            <person name="Kulbokas E.J. III"/>
            <person name="Zody M.C."/>
            <person name="Mauceli E."/>
            <person name="Xie X."/>
            <person name="Breen M."/>
            <person name="Wayne R.K."/>
            <person name="Ostrander E.A."/>
            <person name="Ponting C.P."/>
            <person name="Galibert F."/>
            <person name="Smith D.R."/>
            <person name="DeJong P.J."/>
            <person name="Kirkness E."/>
            <person name="Alvarez P."/>
            <person name="Biagi T."/>
            <person name="Brockman W."/>
            <person name="Butler J."/>
            <person name="Chin C.W."/>
            <person name="Cook A."/>
            <person name="Cuff J."/>
            <person name="Daly M.J."/>
            <person name="DeCaprio D."/>
            <person name="Gnerre S."/>
            <person name="Grabherr M."/>
            <person name="Kellis M."/>
            <person name="Kleber M."/>
            <person name="Bardeleben C."/>
            <person name="Goodstadt L."/>
            <person name="Heger A."/>
            <person name="Hitte C."/>
            <person name="Kim L."/>
            <person name="Koepfli K.P."/>
            <person name="Parker H.G."/>
            <person name="Pollinger J.P."/>
            <person name="Searle S.M."/>
            <person name="Sutter N.B."/>
            <person name="Thomas R."/>
            <person name="Webber C."/>
            <person name="Baldwin J."/>
            <person name="Abebe A."/>
            <person name="Abouelleil A."/>
            <person name="Aftuck L."/>
            <person name="Ait-Zahra M."/>
            <person name="Aldredge T."/>
            <person name="Allen N."/>
            <person name="An P."/>
            <person name="Anderson S."/>
            <person name="Antoine C."/>
            <person name="Arachchi H."/>
            <person name="Aslam A."/>
            <person name="Ayotte L."/>
            <person name="Bachantsang P."/>
            <person name="Barry A."/>
            <person name="Bayul T."/>
            <person name="Benamara M."/>
            <person name="Berlin A."/>
            <person name="Bessette D."/>
            <person name="Blitshteyn B."/>
            <person name="Bloom T."/>
            <person name="Blye J."/>
            <person name="Boguslavskiy L."/>
            <person name="Bonnet C."/>
            <person name="Boukhgalter B."/>
            <person name="Brown A."/>
            <person name="Cahill P."/>
            <person name="Calixte N."/>
            <person name="Camarata J."/>
            <person name="Cheshatsang Y."/>
            <person name="Chu J."/>
            <person name="Citroen M."/>
            <person name="Collymore A."/>
            <person name="Cooke P."/>
            <person name="Dawoe T."/>
            <person name="Daza R."/>
            <person name="Decktor K."/>
            <person name="DeGray S."/>
            <person name="Dhargay N."/>
            <person name="Dooley K."/>
            <person name="Dooley K."/>
            <person name="Dorje P."/>
            <person name="Dorjee K."/>
            <person name="Dorris L."/>
            <person name="Duffey N."/>
            <person name="Dupes A."/>
            <person name="Egbiremolen O."/>
            <person name="Elong R."/>
            <person name="Falk J."/>
            <person name="Farina A."/>
            <person name="Faro S."/>
            <person name="Ferguson D."/>
            <person name="Ferreira P."/>
            <person name="Fisher S."/>
            <person name="FitzGerald M."/>
            <person name="Foley K."/>
            <person name="Foley C."/>
            <person name="Franke A."/>
            <person name="Friedrich D."/>
            <person name="Gage D."/>
            <person name="Garber M."/>
            <person name="Gearin G."/>
            <person name="Giannoukos G."/>
            <person name="Goode T."/>
            <person name="Goyette A."/>
            <person name="Graham J."/>
            <person name="Grandbois E."/>
            <person name="Gyaltsen K."/>
            <person name="Hafez N."/>
            <person name="Hagopian D."/>
            <person name="Hagos B."/>
            <person name="Hall J."/>
            <person name="Healy C."/>
            <person name="Hegarty R."/>
            <person name="Honan T."/>
            <person name="Horn A."/>
            <person name="Houde N."/>
            <person name="Hughes L."/>
            <person name="Hunnicutt L."/>
            <person name="Husby M."/>
            <person name="Jester B."/>
            <person name="Jones C."/>
            <person name="Kamat A."/>
            <person name="Kanga B."/>
            <person name="Kells C."/>
            <person name="Khazanovich D."/>
            <person name="Kieu A.C."/>
            <person name="Kisner P."/>
            <person name="Kumar M."/>
            <person name="Lance K."/>
            <person name="Landers T."/>
            <person name="Lara M."/>
            <person name="Lee W."/>
            <person name="Leger J.P."/>
            <person name="Lennon N."/>
            <person name="Leuper L."/>
            <person name="LeVine S."/>
            <person name="Liu J."/>
            <person name="Liu X."/>
            <person name="Lokyitsang Y."/>
            <person name="Lokyitsang T."/>
            <person name="Lui A."/>
            <person name="Macdonald J."/>
            <person name="Major J."/>
            <person name="Marabella R."/>
            <person name="Maru K."/>
            <person name="Matthews C."/>
            <person name="McDonough S."/>
            <person name="Mehta T."/>
            <person name="Meldrim J."/>
            <person name="Melnikov A."/>
            <person name="Meneus L."/>
            <person name="Mihalev A."/>
            <person name="Mihova T."/>
            <person name="Miller K."/>
            <person name="Mittelman R."/>
            <person name="Mlenga V."/>
            <person name="Mulrain L."/>
            <person name="Munson G."/>
            <person name="Navidi A."/>
            <person name="Naylor J."/>
            <person name="Nguyen T."/>
            <person name="Nguyen N."/>
            <person name="Nguyen C."/>
            <person name="Nguyen T."/>
            <person name="Nicol R."/>
            <person name="Norbu N."/>
            <person name="Norbu C."/>
            <person name="Novod N."/>
            <person name="Nyima T."/>
            <person name="Olandt P."/>
            <person name="O'Neill B."/>
            <person name="O'Neill K."/>
            <person name="Osman S."/>
            <person name="Oyono L."/>
            <person name="Patti C."/>
            <person name="Perrin D."/>
            <person name="Phunkhang P."/>
            <person name="Pierre F."/>
            <person name="Priest M."/>
            <person name="Rachupka A."/>
            <person name="Raghuraman S."/>
            <person name="Rameau R."/>
            <person name="Ray V."/>
            <person name="Raymond C."/>
            <person name="Rege F."/>
            <person name="Rise C."/>
            <person name="Rogers J."/>
            <person name="Rogov P."/>
            <person name="Sahalie J."/>
            <person name="Settipalli S."/>
            <person name="Sharpe T."/>
            <person name="Shea T."/>
            <person name="Sheehan M."/>
            <person name="Sherpa N."/>
            <person name="Shi J."/>
            <person name="Shih D."/>
            <person name="Sloan J."/>
            <person name="Smith C."/>
            <person name="Sparrow T."/>
            <person name="Stalker J."/>
            <person name="Stange-Thomann N."/>
            <person name="Stavropoulos S."/>
            <person name="Stone C."/>
            <person name="Stone S."/>
            <person name="Sykes S."/>
            <person name="Tchuinga P."/>
            <person name="Tenzing P."/>
            <person name="Tesfaye S."/>
            <person name="Thoulutsang D."/>
            <person name="Thoulutsang Y."/>
            <person name="Topham K."/>
            <person name="Topping I."/>
            <person name="Tsamla T."/>
            <person name="Vassiliev H."/>
            <person name="Venkataraman V."/>
            <person name="Vo A."/>
            <person name="Wangchuk T."/>
            <person name="Wangdi T."/>
            <person name="Weiand M."/>
            <person name="Wilkinson J."/>
            <person name="Wilson A."/>
            <person name="Yadav S."/>
            <person name="Yang S."/>
            <person name="Yang X."/>
            <person name="Young G."/>
            <person name="Yu Q."/>
            <person name="Zainoun J."/>
            <person name="Zembek L."/>
            <person name="Zimmer A."/>
            <person name="Lander E.S."/>
        </authorList>
    </citation>
    <scope>NUCLEOTIDE SEQUENCE [LARGE SCALE GENOMIC DNA]</scope>
    <source>
        <strain evidence="1">Boxer</strain>
    </source>
</reference>
<dbReference type="Proteomes" id="UP000694429">
    <property type="component" value="Chromosome 27"/>
</dbReference>
<evidence type="ECO:0000313" key="4">
    <source>
        <dbReference type="Proteomes" id="UP000002254"/>
    </source>
</evidence>
<evidence type="ECO:0000313" key="3">
    <source>
        <dbReference type="Ensembl" id="ENSCAFP00040028124.1"/>
    </source>
</evidence>
<dbReference type="Ensembl" id="ENSCAFT00000079922.2">
    <property type="protein sequence ID" value="ENSCAFP00000064683.1"/>
    <property type="gene ID" value="ENSCAFG00000048371.2"/>
</dbReference>
<name>A0A8C0P6U6_CANLF</name>
<evidence type="ECO:0000313" key="5">
    <source>
        <dbReference type="Proteomes" id="UP000694429"/>
    </source>
</evidence>
<reference evidence="3" key="2">
    <citation type="submission" date="2018-10" db="EMBL/GenBank/DDBJ databases">
        <title>De novo assembly of a Great Dane genome.</title>
        <authorList>
            <person name="Kidd J.M."/>
            <person name="Pendleton A.L."/>
            <person name="Shen F."/>
            <person name="Emery S."/>
        </authorList>
    </citation>
    <scope>NUCLEOTIDE SEQUENCE [LARGE SCALE GENOMIC DNA]</scope>
    <source>
        <strain evidence="3">Great Dane</strain>
    </source>
</reference>
<dbReference type="OrthoDB" id="6718861at2759"/>